<evidence type="ECO:0000313" key="5">
    <source>
        <dbReference type="Proteomes" id="UP000652681"/>
    </source>
</evidence>
<name>A0A8J6U2E1_9FLAO</name>
<dbReference type="GO" id="GO:0016020">
    <property type="term" value="C:membrane"/>
    <property type="evidence" value="ECO:0007669"/>
    <property type="project" value="InterPro"/>
</dbReference>
<dbReference type="InterPro" id="IPR015943">
    <property type="entry name" value="WD40/YVTN_repeat-like_dom_sf"/>
</dbReference>
<dbReference type="Pfam" id="PF07494">
    <property type="entry name" value="Reg_prop"/>
    <property type="match status" value="2"/>
</dbReference>
<protein>
    <submittedName>
        <fullName evidence="4">Histidine kinase</fullName>
    </submittedName>
</protein>
<dbReference type="SUPFAM" id="SSF55874">
    <property type="entry name" value="ATPase domain of HSP90 chaperone/DNA topoisomerase II/histidine kinase"/>
    <property type="match status" value="1"/>
</dbReference>
<evidence type="ECO:0000259" key="3">
    <source>
        <dbReference type="Pfam" id="PF07495"/>
    </source>
</evidence>
<gene>
    <name evidence="4" type="ORF">H9Y05_10175</name>
</gene>
<evidence type="ECO:0000256" key="1">
    <source>
        <dbReference type="SAM" id="Phobius"/>
    </source>
</evidence>
<dbReference type="PANTHER" id="PTHR34220">
    <property type="entry name" value="SENSOR HISTIDINE KINASE YPDA"/>
    <property type="match status" value="1"/>
</dbReference>
<dbReference type="Gene3D" id="2.60.40.10">
    <property type="entry name" value="Immunoglobulins"/>
    <property type="match status" value="1"/>
</dbReference>
<dbReference type="PANTHER" id="PTHR34220:SF7">
    <property type="entry name" value="SENSOR HISTIDINE KINASE YPDA"/>
    <property type="match status" value="1"/>
</dbReference>
<proteinExistence type="predicted"/>
<dbReference type="InterPro" id="IPR011123">
    <property type="entry name" value="Y_Y_Y"/>
</dbReference>
<organism evidence="4 5">
    <name type="scientific">Taishania pollutisoli</name>
    <dbReference type="NCBI Taxonomy" id="2766479"/>
    <lineage>
        <taxon>Bacteria</taxon>
        <taxon>Pseudomonadati</taxon>
        <taxon>Bacteroidota</taxon>
        <taxon>Flavobacteriia</taxon>
        <taxon>Flavobacteriales</taxon>
        <taxon>Crocinitomicaceae</taxon>
        <taxon>Taishania</taxon>
    </lineage>
</organism>
<feature type="domain" description="Two component regulator three Y" evidence="3">
    <location>
        <begin position="650"/>
        <end position="709"/>
    </location>
</feature>
<dbReference type="InterPro" id="IPR013783">
    <property type="entry name" value="Ig-like_fold"/>
</dbReference>
<dbReference type="GO" id="GO:0000155">
    <property type="term" value="F:phosphorelay sensor kinase activity"/>
    <property type="evidence" value="ECO:0007669"/>
    <property type="project" value="InterPro"/>
</dbReference>
<comment type="caution">
    <text evidence="4">The sequence shown here is derived from an EMBL/GenBank/DDBJ whole genome shotgun (WGS) entry which is preliminary data.</text>
</comment>
<dbReference type="Proteomes" id="UP000652681">
    <property type="component" value="Unassembled WGS sequence"/>
</dbReference>
<evidence type="ECO:0000259" key="2">
    <source>
        <dbReference type="Pfam" id="PF06580"/>
    </source>
</evidence>
<dbReference type="InterPro" id="IPR011110">
    <property type="entry name" value="Reg_prop"/>
</dbReference>
<dbReference type="Gene3D" id="3.30.565.10">
    <property type="entry name" value="Histidine kinase-like ATPase, C-terminal domain"/>
    <property type="match status" value="1"/>
</dbReference>
<dbReference type="SUPFAM" id="SSF50998">
    <property type="entry name" value="Quinoprotein alcohol dehydrogenase-like"/>
    <property type="match status" value="1"/>
</dbReference>
<dbReference type="Pfam" id="PF07495">
    <property type="entry name" value="Y_Y_Y"/>
    <property type="match status" value="1"/>
</dbReference>
<keyword evidence="1" id="KW-0812">Transmembrane</keyword>
<feature type="domain" description="Signal transduction histidine kinase internal region" evidence="2">
    <location>
        <begin position="761"/>
        <end position="842"/>
    </location>
</feature>
<dbReference type="InterPro" id="IPR036890">
    <property type="entry name" value="HATPase_C_sf"/>
</dbReference>
<accession>A0A8J6U2E1</accession>
<keyword evidence="1" id="KW-1133">Transmembrane helix</keyword>
<dbReference type="AlphaFoldDB" id="A0A8J6U2E1"/>
<dbReference type="RefSeq" id="WP_216714214.1">
    <property type="nucleotide sequence ID" value="NZ_JACVEL010000006.1"/>
</dbReference>
<dbReference type="InterPro" id="IPR050640">
    <property type="entry name" value="Bact_2-comp_sensor_kinase"/>
</dbReference>
<dbReference type="InterPro" id="IPR010559">
    <property type="entry name" value="Sig_transdc_His_kin_internal"/>
</dbReference>
<feature type="transmembrane region" description="Helical" evidence="1">
    <location>
        <begin position="717"/>
        <end position="735"/>
    </location>
</feature>
<evidence type="ECO:0000313" key="4">
    <source>
        <dbReference type="EMBL" id="MBC9812835.1"/>
    </source>
</evidence>
<reference evidence="4" key="1">
    <citation type="submission" date="2020-09" db="EMBL/GenBank/DDBJ databases">
        <title>Taishania pollutisoli gen. nov., sp. nov., Isolated from Tetrabromobisphenol A-Contaminated Soil.</title>
        <authorList>
            <person name="Chen Q."/>
        </authorList>
    </citation>
    <scope>NUCLEOTIDE SEQUENCE</scope>
    <source>
        <strain evidence="4">CZZ-1</strain>
    </source>
</reference>
<dbReference type="EMBL" id="JACVEL010000006">
    <property type="protein sequence ID" value="MBC9812835.1"/>
    <property type="molecule type" value="Genomic_DNA"/>
</dbReference>
<keyword evidence="4" id="KW-0418">Kinase</keyword>
<dbReference type="Gene3D" id="2.130.10.10">
    <property type="entry name" value="YVTN repeat-like/Quinoprotein amine dehydrogenase"/>
    <property type="match status" value="2"/>
</dbReference>
<keyword evidence="4" id="KW-0808">Transferase</keyword>
<sequence length="975" mass="111175">MRYLLFLVAFFYCFFTFSQRSFFKAFSTSEGLAQSQVTSICQDSIGYLWIGTLGGISRYNGNTFTNYSTDNGLLNNRVNVIKWINAKLHIGHQGGISIMENNKIQQFPLDKEFNLVNVTDVVCYNGTIVIATNGEGLFQLKNKKLVRIPLLHDDHLFVRDLLEWKGDLYIATRGGVIRTDNLKTTTVFLENKEVSISSLAVLKNNLLISTFYNGLYYYNKELNKIIDTKFETEGHLFNHILVDSRNYVWISTSNGLIKFNEKEYAFIDNSVGLPFNMISTAFEDSDQNMWLGTQGKGLVKAAHGNIFYFDQSTGLPSDIILSGFQTKDGQYYFGTMDKGVIKTRDFKTFQVLPINPTVWCAIADIDGKNWFGTKYGLYAIDKNDQYKVYNLEDGAPGFKITAFYKIDAKSMYIGGSHGIVKYKEGEFIPIGSNGASIGTIRNIEYYNRTLIVGTDMGLFQLSKSNRFELIGQLNRTVYSLAKTSSNRLFMGTEDGLYELQQNNQIVRIRFSSDVASNYINFLKADDAELLVGTNNGVYIIDTKKGERNVKRIAPSDGLIDPETNLNSSFIDKSGKLWFGTASGLVLLDLEQFNRKREHVNLRLEKILLNYEAFDYTAFGGKIKRGIPQHMRFPYNKNNLQFYLDGVALNNYEDLSFQFKLEGLDDTWMPASKTAYITLSGLPAGSYTLHARALMEDGSVVDQITISFIVNEAFFRTWWFLTLIILILSIAIYSWFRVKIKREQEKNELERTAFKARLVTLEQQSLNASMNRHFIFNSLNSIQYFINISDKLSANKYLTSFAKLIRKNLDSSTEENSMVTLAEELERIKLYLALESMRFKDKFDYEIETNHVDLESFLIPAMMIQPFVENSIIHGILPKNDSQGKIKIEIKEIDDYLSIKIIDNGIGIEKSISEKYDYDGDHRSQGMEITVKRIDLIQKISGREMDLSGPNQIQDENGNILGTIVEIKISLNNLDN</sequence>
<keyword evidence="5" id="KW-1185">Reference proteome</keyword>
<dbReference type="Pfam" id="PF06580">
    <property type="entry name" value="His_kinase"/>
    <property type="match status" value="1"/>
</dbReference>
<dbReference type="InterPro" id="IPR011047">
    <property type="entry name" value="Quinoprotein_ADH-like_sf"/>
</dbReference>
<keyword evidence="1" id="KW-0472">Membrane</keyword>